<comment type="caution">
    <text evidence="2">The sequence shown here is derived from an EMBL/GenBank/DDBJ whole genome shotgun (WGS) entry which is preliminary data.</text>
</comment>
<proteinExistence type="predicted"/>
<gene>
    <name evidence="2" type="ORF">QO010_003178</name>
</gene>
<dbReference type="Proteomes" id="UP001228905">
    <property type="component" value="Unassembled WGS sequence"/>
</dbReference>
<feature type="domain" description="Dienelactone hydrolase" evidence="1">
    <location>
        <begin position="63"/>
        <end position="289"/>
    </location>
</feature>
<dbReference type="InterPro" id="IPR002925">
    <property type="entry name" value="Dienelactn_hydro"/>
</dbReference>
<dbReference type="PANTHER" id="PTHR46623:SF6">
    <property type="entry name" value="ALPHA_BETA-HYDROLASES SUPERFAMILY PROTEIN"/>
    <property type="match status" value="1"/>
</dbReference>
<organism evidence="2 3">
    <name type="scientific">Caulobacter ginsengisoli</name>
    <dbReference type="NCBI Taxonomy" id="400775"/>
    <lineage>
        <taxon>Bacteria</taxon>
        <taxon>Pseudomonadati</taxon>
        <taxon>Pseudomonadota</taxon>
        <taxon>Alphaproteobacteria</taxon>
        <taxon>Caulobacterales</taxon>
        <taxon>Caulobacteraceae</taxon>
        <taxon>Caulobacter</taxon>
    </lineage>
</organism>
<protein>
    <submittedName>
        <fullName evidence="2">Carboxymethylenebutenolidase</fullName>
        <ecNumber evidence="2">3.1.1.45</ecNumber>
    </submittedName>
</protein>
<dbReference type="EC" id="3.1.1.45" evidence="2"/>
<name>A0ABU0IVL5_9CAUL</name>
<dbReference type="PANTHER" id="PTHR46623">
    <property type="entry name" value="CARBOXYMETHYLENEBUTENOLIDASE-RELATED"/>
    <property type="match status" value="1"/>
</dbReference>
<accession>A0ABU0IVL5</accession>
<dbReference type="SUPFAM" id="SSF53474">
    <property type="entry name" value="alpha/beta-Hydrolases"/>
    <property type="match status" value="1"/>
</dbReference>
<dbReference type="RefSeq" id="WP_307350667.1">
    <property type="nucleotide sequence ID" value="NZ_JAUSVS010000006.1"/>
</dbReference>
<keyword evidence="2" id="KW-0378">Hydrolase</keyword>
<keyword evidence="3" id="KW-1185">Reference proteome</keyword>
<dbReference type="Gene3D" id="3.40.50.1820">
    <property type="entry name" value="alpha/beta hydrolase"/>
    <property type="match status" value="1"/>
</dbReference>
<dbReference type="EMBL" id="JAUSVS010000006">
    <property type="protein sequence ID" value="MDQ0465391.1"/>
    <property type="molecule type" value="Genomic_DNA"/>
</dbReference>
<evidence type="ECO:0000313" key="3">
    <source>
        <dbReference type="Proteomes" id="UP001228905"/>
    </source>
</evidence>
<evidence type="ECO:0000313" key="2">
    <source>
        <dbReference type="EMBL" id="MDQ0465391.1"/>
    </source>
</evidence>
<reference evidence="2 3" key="1">
    <citation type="submission" date="2023-07" db="EMBL/GenBank/DDBJ databases">
        <title>Genomic Encyclopedia of Type Strains, Phase IV (KMG-IV): sequencing the most valuable type-strain genomes for metagenomic binning, comparative biology and taxonomic classification.</title>
        <authorList>
            <person name="Goeker M."/>
        </authorList>
    </citation>
    <scope>NUCLEOTIDE SEQUENCE [LARGE SCALE GENOMIC DNA]</scope>
    <source>
        <strain evidence="2 3">DSM 18695</strain>
    </source>
</reference>
<sequence length="298" mass="33208">MRVLNRPEGPLPGDFDVSRRSLGGLFFAGYAVAAFSAEADPIHTDETGLICETVMVPASDRSIPAYVARPRAKGKFPTVMVISEVFGIHEYIRDICRRLAKLGYVAMATDFFVRAGDPAPVTDFAEIRRIVSAASDAQVMTDLDASVQWAMAQGFVDPKKMAITGFCWGGAVVWLACERFRYFKCGVAWYGRLSRPADGQFLSEPERRWPLELAPELKCPVLGLYGGKDQGIPQSDIEKMRQAMIDGRKTNSQLIVYPEAQHGFHADYRPSYNAEAAADGWKRMLDYFAFYKMPGKSY</sequence>
<evidence type="ECO:0000259" key="1">
    <source>
        <dbReference type="Pfam" id="PF01738"/>
    </source>
</evidence>
<dbReference type="InterPro" id="IPR051049">
    <property type="entry name" value="Dienelactone_hydrolase-like"/>
</dbReference>
<dbReference type="InterPro" id="IPR029058">
    <property type="entry name" value="AB_hydrolase_fold"/>
</dbReference>
<dbReference type="GO" id="GO:0008806">
    <property type="term" value="F:carboxymethylenebutenolidase activity"/>
    <property type="evidence" value="ECO:0007669"/>
    <property type="project" value="UniProtKB-EC"/>
</dbReference>
<dbReference type="Pfam" id="PF01738">
    <property type="entry name" value="DLH"/>
    <property type="match status" value="1"/>
</dbReference>